<sequence>MSGLTSSHTLPQTEAPKTPREQFLASLPLIDIATIPKDETDCLICTQQFCDSDGCDNEAHEEPVCLPCGHFFGSKCVATWLAEKNSCPMCRAQISEQRKSFWF</sequence>
<reference evidence="7" key="1">
    <citation type="submission" date="2018-12" db="EMBL/GenBank/DDBJ databases">
        <authorList>
            <person name="Syme R.A."/>
            <person name="Farfan-Caceres L."/>
            <person name="Lichtenzveig J."/>
        </authorList>
    </citation>
    <scope>NUCLEOTIDE SEQUENCE</scope>
    <source>
        <strain evidence="7">Al4</strain>
    </source>
</reference>
<dbReference type="InterPro" id="IPR013083">
    <property type="entry name" value="Znf_RING/FYVE/PHD"/>
</dbReference>
<comment type="caution">
    <text evidence="7">The sequence shown here is derived from an EMBL/GenBank/DDBJ whole genome shotgun (WGS) entry which is preliminary data.</text>
</comment>
<feature type="compositionally biased region" description="Polar residues" evidence="5">
    <location>
        <begin position="1"/>
        <end position="12"/>
    </location>
</feature>
<dbReference type="PANTHER" id="PTHR45931:SF3">
    <property type="entry name" value="RING ZINC FINGER-CONTAINING PROTEIN"/>
    <property type="match status" value="1"/>
</dbReference>
<dbReference type="Pfam" id="PF13639">
    <property type="entry name" value="zf-RING_2"/>
    <property type="match status" value="1"/>
</dbReference>
<dbReference type="SUPFAM" id="SSF57850">
    <property type="entry name" value="RING/U-box"/>
    <property type="match status" value="1"/>
</dbReference>
<evidence type="ECO:0000313" key="7">
    <source>
        <dbReference type="EMBL" id="KAF9692423.1"/>
    </source>
</evidence>
<evidence type="ECO:0000259" key="6">
    <source>
        <dbReference type="PROSITE" id="PS50089"/>
    </source>
</evidence>
<evidence type="ECO:0000256" key="2">
    <source>
        <dbReference type="ARBA" id="ARBA00022771"/>
    </source>
</evidence>
<evidence type="ECO:0000256" key="3">
    <source>
        <dbReference type="ARBA" id="ARBA00022833"/>
    </source>
</evidence>
<dbReference type="GO" id="GO:0008270">
    <property type="term" value="F:zinc ion binding"/>
    <property type="evidence" value="ECO:0007669"/>
    <property type="project" value="UniProtKB-KW"/>
</dbReference>
<proteinExistence type="predicted"/>
<keyword evidence="2 4" id="KW-0863">Zinc-finger</keyword>
<keyword evidence="1" id="KW-0479">Metal-binding</keyword>
<dbReference type="EMBL" id="RZGK01000018">
    <property type="protein sequence ID" value="KAF9692423.1"/>
    <property type="molecule type" value="Genomic_DNA"/>
</dbReference>
<dbReference type="PROSITE" id="PS50089">
    <property type="entry name" value="ZF_RING_2"/>
    <property type="match status" value="1"/>
</dbReference>
<name>A0A8H7MEV6_9PLEO</name>
<feature type="region of interest" description="Disordered" evidence="5">
    <location>
        <begin position="1"/>
        <end position="21"/>
    </location>
</feature>
<evidence type="ECO:0000256" key="4">
    <source>
        <dbReference type="PROSITE-ProRule" id="PRU00175"/>
    </source>
</evidence>
<dbReference type="GO" id="GO:0061630">
    <property type="term" value="F:ubiquitin protein ligase activity"/>
    <property type="evidence" value="ECO:0007669"/>
    <property type="project" value="TreeGrafter"/>
</dbReference>
<organism evidence="7 8">
    <name type="scientific">Ascochyta lentis</name>
    <dbReference type="NCBI Taxonomy" id="205686"/>
    <lineage>
        <taxon>Eukaryota</taxon>
        <taxon>Fungi</taxon>
        <taxon>Dikarya</taxon>
        <taxon>Ascomycota</taxon>
        <taxon>Pezizomycotina</taxon>
        <taxon>Dothideomycetes</taxon>
        <taxon>Pleosporomycetidae</taxon>
        <taxon>Pleosporales</taxon>
        <taxon>Pleosporineae</taxon>
        <taxon>Didymellaceae</taxon>
        <taxon>Ascochyta</taxon>
    </lineage>
</organism>
<dbReference type="PANTHER" id="PTHR45931">
    <property type="entry name" value="SI:CH211-59O9.10"/>
    <property type="match status" value="1"/>
</dbReference>
<evidence type="ECO:0000313" key="8">
    <source>
        <dbReference type="Proteomes" id="UP000651452"/>
    </source>
</evidence>
<dbReference type="Proteomes" id="UP000651452">
    <property type="component" value="Unassembled WGS sequence"/>
</dbReference>
<dbReference type="GO" id="GO:0005634">
    <property type="term" value="C:nucleus"/>
    <property type="evidence" value="ECO:0007669"/>
    <property type="project" value="TreeGrafter"/>
</dbReference>
<gene>
    <name evidence="7" type="ORF">EKO04_009658</name>
</gene>
<dbReference type="OrthoDB" id="8062037at2759"/>
<keyword evidence="8" id="KW-1185">Reference proteome</keyword>
<keyword evidence="3" id="KW-0862">Zinc</keyword>
<evidence type="ECO:0000256" key="1">
    <source>
        <dbReference type="ARBA" id="ARBA00022723"/>
    </source>
</evidence>
<evidence type="ECO:0000256" key="5">
    <source>
        <dbReference type="SAM" id="MobiDB-lite"/>
    </source>
</evidence>
<feature type="domain" description="RING-type" evidence="6">
    <location>
        <begin position="42"/>
        <end position="91"/>
    </location>
</feature>
<reference evidence="7" key="2">
    <citation type="submission" date="2020-09" db="EMBL/GenBank/DDBJ databases">
        <title>Reference genome assembly for Australian Ascochyta lentis isolate Al4.</title>
        <authorList>
            <person name="Lee R.C."/>
            <person name="Farfan-Caceres L.M."/>
            <person name="Debler J.W."/>
            <person name="Williams A.H."/>
            <person name="Henares B.M."/>
        </authorList>
    </citation>
    <scope>NUCLEOTIDE SEQUENCE</scope>
    <source>
        <strain evidence="7">Al4</strain>
    </source>
</reference>
<accession>A0A8H7MEV6</accession>
<dbReference type="Gene3D" id="3.30.40.10">
    <property type="entry name" value="Zinc/RING finger domain, C3HC4 (zinc finger)"/>
    <property type="match status" value="1"/>
</dbReference>
<protein>
    <recommendedName>
        <fullName evidence="6">RING-type domain-containing protein</fullName>
    </recommendedName>
</protein>
<dbReference type="InterPro" id="IPR001841">
    <property type="entry name" value="Znf_RING"/>
</dbReference>
<dbReference type="AlphaFoldDB" id="A0A8H7MEV6"/>
<dbReference type="InterPro" id="IPR051834">
    <property type="entry name" value="RING_finger_E3_ligase"/>
</dbReference>
<dbReference type="GO" id="GO:0006511">
    <property type="term" value="P:ubiquitin-dependent protein catabolic process"/>
    <property type="evidence" value="ECO:0007669"/>
    <property type="project" value="TreeGrafter"/>
</dbReference>